<dbReference type="InterPro" id="IPR038750">
    <property type="entry name" value="YczE/YyaS-like"/>
</dbReference>
<dbReference type="PANTHER" id="PTHR40078:SF1">
    <property type="entry name" value="INTEGRAL MEMBRANE PROTEIN"/>
    <property type="match status" value="1"/>
</dbReference>
<accession>A0ABW2RK60</accession>
<feature type="transmembrane region" description="Helical" evidence="1">
    <location>
        <begin position="85"/>
        <end position="107"/>
    </location>
</feature>
<keyword evidence="1" id="KW-0472">Membrane</keyword>
<reference evidence="3" key="1">
    <citation type="journal article" date="2019" name="Int. J. Syst. Evol. Microbiol.">
        <title>The Global Catalogue of Microorganisms (GCM) 10K type strain sequencing project: providing services to taxonomists for standard genome sequencing and annotation.</title>
        <authorList>
            <consortium name="The Broad Institute Genomics Platform"/>
            <consortium name="The Broad Institute Genome Sequencing Center for Infectious Disease"/>
            <person name="Wu L."/>
            <person name="Ma J."/>
        </authorList>
    </citation>
    <scope>NUCLEOTIDE SEQUENCE [LARGE SCALE GENOMIC DNA]</scope>
    <source>
        <strain evidence="3">CGMCC 1.12942</strain>
    </source>
</reference>
<evidence type="ECO:0000313" key="2">
    <source>
        <dbReference type="EMBL" id="MFC7441376.1"/>
    </source>
</evidence>
<dbReference type="RefSeq" id="WP_379864664.1">
    <property type="nucleotide sequence ID" value="NZ_JBHTBW010000021.1"/>
</dbReference>
<keyword evidence="3" id="KW-1185">Reference proteome</keyword>
<dbReference type="EMBL" id="JBHTBW010000021">
    <property type="protein sequence ID" value="MFC7441376.1"/>
    <property type="molecule type" value="Genomic_DNA"/>
</dbReference>
<comment type="caution">
    <text evidence="2">The sequence shown here is derived from an EMBL/GenBank/DDBJ whole genome shotgun (WGS) entry which is preliminary data.</text>
</comment>
<evidence type="ECO:0000256" key="1">
    <source>
        <dbReference type="SAM" id="Phobius"/>
    </source>
</evidence>
<dbReference type="Proteomes" id="UP001596500">
    <property type="component" value="Unassembled WGS sequence"/>
</dbReference>
<feature type="transmembrane region" description="Helical" evidence="1">
    <location>
        <begin position="113"/>
        <end position="136"/>
    </location>
</feature>
<proteinExistence type="predicted"/>
<gene>
    <name evidence="2" type="ORF">ACFQNG_09410</name>
</gene>
<protein>
    <submittedName>
        <fullName evidence="2">YitT family protein</fullName>
    </submittedName>
</protein>
<dbReference type="PANTHER" id="PTHR40078">
    <property type="entry name" value="INTEGRAL MEMBRANE PROTEIN-RELATED"/>
    <property type="match status" value="1"/>
</dbReference>
<name>A0ABW2RK60_9BACL</name>
<keyword evidence="1" id="KW-1133">Transmembrane helix</keyword>
<organism evidence="2 3">
    <name type="scientific">Laceyella putida</name>
    <dbReference type="NCBI Taxonomy" id="110101"/>
    <lineage>
        <taxon>Bacteria</taxon>
        <taxon>Bacillati</taxon>
        <taxon>Bacillota</taxon>
        <taxon>Bacilli</taxon>
        <taxon>Bacillales</taxon>
        <taxon>Thermoactinomycetaceae</taxon>
        <taxon>Laceyella</taxon>
    </lineage>
</organism>
<feature type="transmembrane region" description="Helical" evidence="1">
    <location>
        <begin position="59"/>
        <end position="78"/>
    </location>
</feature>
<dbReference type="Pfam" id="PF19700">
    <property type="entry name" value="DUF6198"/>
    <property type="match status" value="1"/>
</dbReference>
<keyword evidence="1" id="KW-0812">Transmembrane</keyword>
<evidence type="ECO:0000313" key="3">
    <source>
        <dbReference type="Proteomes" id="UP001596500"/>
    </source>
</evidence>
<sequence>MNGMFRQVAWRTARLWRWVFFFGGLWIMALGTVFAIKSNLGVAPWDVLHIGLAHVSRLSIGTWVTVFGILILGVTCWLQRSLPQWGTFLNMLLLGPFIDFIFFLEFIPDVHGLIWRLSFLTFGVMLVSLGAGMYIAPRVGAGPRDGLTLEISNRTGWSIRAIRTIMEVIVGGCGWFLGGPVHIGTLFFCFLTGPLMQWSISFWERLLERILKRGVILENLDKRAVRAHHHDGSGC</sequence>